<protein>
    <submittedName>
        <fullName evidence="1">Uncharacterized protein</fullName>
    </submittedName>
</protein>
<accession>A0ABQ7V6V4</accession>
<sequence>MFLPRFSGDDDNPTSWIFRAELYFTYLGFDEKHWLPLPSFYLDGEALTWFNWLFRNKLFLDWKHFKDRFAQRFQQQTNRDVLGCLSNSSQVHFDSVNSIPIVSQSAVVPPFPAPRHFPKSSPSASAYDTESSQAVHVFDKLPMKYKYVEFVSLITKNNAEVEDTETPRLENANSVEANLVHEPSPIIEDQVFDEISHTTVSSNIDDLTTIVHDVEHSVTTVANVYSGSFYKDIKVPLVVLYDMEGSNTDEEKNSQDNIAWFEKFPLLNISELLVAFACQVTVMSNASSRLAEIEYPFADTLWLRTIPCWHNSLDEICRGNQNKVFLCLDFRLRKCSWVDTGQECNLSSFLSSNPRGCASEEKIQEVFQAIYVSSSKHSPYIQVVRLIVAMFGLAHKARLPSPYIVFDPGPYLDYESSYAIYSTFGDRESVEEGAVTVLLKRPEAEFHIGQVLSVQIGFIADDCNRYGYTAQLYDWGYVGGVEIDIQSYGAFNNSYATYKLPREFIENSLMCLYNGVTNILEQFNTPVIQSDSAYTPHNILFFSLGHVTLLDWLKWSGSSSLRALPHSTPTVKRKEANCGEVVGKSIIISLEWKLEYYDASVLKIPTLVQVTSFMASPVDIYTNFEAMAHVKASCYDSPSSNIISSTLLYSGYFNNSREPMILVSYLKSIWFLLLRGLNNSKNPCFLKHLLQPLPHASILKRHFLRVADNYIEYNWWIHLGLNVYKPQDDPKPFIFRLQKIHITGHKALQRNTYITFLELQCKELLQHKEMGNSWIHGSTCWISLTMWLAIHYSFSFLAPNLEDKVLIEGGSIVVNRVGSVRSYGLDLVKETDLVGIIGSSKMLESFVWDPGPINIWLKGRMSWKEGLCILKKMVVISSPSSRV</sequence>
<name>A0ABQ7V6V4_SOLTU</name>
<organism evidence="1 2">
    <name type="scientific">Solanum tuberosum</name>
    <name type="common">Potato</name>
    <dbReference type="NCBI Taxonomy" id="4113"/>
    <lineage>
        <taxon>Eukaryota</taxon>
        <taxon>Viridiplantae</taxon>
        <taxon>Streptophyta</taxon>
        <taxon>Embryophyta</taxon>
        <taxon>Tracheophyta</taxon>
        <taxon>Spermatophyta</taxon>
        <taxon>Magnoliopsida</taxon>
        <taxon>eudicotyledons</taxon>
        <taxon>Gunneridae</taxon>
        <taxon>Pentapetalae</taxon>
        <taxon>asterids</taxon>
        <taxon>lamiids</taxon>
        <taxon>Solanales</taxon>
        <taxon>Solanaceae</taxon>
        <taxon>Solanoideae</taxon>
        <taxon>Solaneae</taxon>
        <taxon>Solanum</taxon>
    </lineage>
</organism>
<keyword evidence="2" id="KW-1185">Reference proteome</keyword>
<dbReference type="EMBL" id="JAIVGD010000015">
    <property type="protein sequence ID" value="KAH0758755.1"/>
    <property type="molecule type" value="Genomic_DNA"/>
</dbReference>
<reference evidence="1 2" key="1">
    <citation type="journal article" date="2021" name="bioRxiv">
        <title>Chromosome-scale and haplotype-resolved genome assembly of a tetraploid potato cultivar.</title>
        <authorList>
            <person name="Sun H."/>
            <person name="Jiao W.-B."/>
            <person name="Krause K."/>
            <person name="Campoy J.A."/>
            <person name="Goel M."/>
            <person name="Folz-Donahue K."/>
            <person name="Kukat C."/>
            <person name="Huettel B."/>
            <person name="Schneeberger K."/>
        </authorList>
    </citation>
    <scope>NUCLEOTIDE SEQUENCE [LARGE SCALE GENOMIC DNA]</scope>
    <source>
        <strain evidence="1">SolTubOtavaFocal</strain>
        <tissue evidence="1">Leaves</tissue>
    </source>
</reference>
<gene>
    <name evidence="1" type="ORF">KY290_022248</name>
</gene>
<dbReference type="Proteomes" id="UP000826656">
    <property type="component" value="Unassembled WGS sequence"/>
</dbReference>
<evidence type="ECO:0000313" key="2">
    <source>
        <dbReference type="Proteomes" id="UP000826656"/>
    </source>
</evidence>
<evidence type="ECO:0000313" key="1">
    <source>
        <dbReference type="EMBL" id="KAH0758755.1"/>
    </source>
</evidence>
<comment type="caution">
    <text evidence="1">The sequence shown here is derived from an EMBL/GenBank/DDBJ whole genome shotgun (WGS) entry which is preliminary data.</text>
</comment>
<proteinExistence type="predicted"/>